<reference evidence="3 4" key="1">
    <citation type="submission" date="2024-10" db="EMBL/GenBank/DDBJ databases">
        <title>The Natural Products Discovery Center: Release of the First 8490 Sequenced Strains for Exploring Actinobacteria Biosynthetic Diversity.</title>
        <authorList>
            <person name="Kalkreuter E."/>
            <person name="Kautsar S.A."/>
            <person name="Yang D."/>
            <person name="Bader C.D."/>
            <person name="Teijaro C.N."/>
            <person name="Fluegel L."/>
            <person name="Davis C.M."/>
            <person name="Simpson J.R."/>
            <person name="Lauterbach L."/>
            <person name="Steele A.D."/>
            <person name="Gui C."/>
            <person name="Meng S."/>
            <person name="Li G."/>
            <person name="Viehrig K."/>
            <person name="Ye F."/>
            <person name="Su P."/>
            <person name="Kiefer A.F."/>
            <person name="Nichols A."/>
            <person name="Cepeda A.J."/>
            <person name="Yan W."/>
            <person name="Fan B."/>
            <person name="Jiang Y."/>
            <person name="Adhikari A."/>
            <person name="Zheng C.-J."/>
            <person name="Schuster L."/>
            <person name="Cowan T.M."/>
            <person name="Smanski M.J."/>
            <person name="Chevrette M.G."/>
            <person name="De Carvalho L.P.S."/>
            <person name="Shen B."/>
        </authorList>
    </citation>
    <scope>NUCLEOTIDE SEQUENCE [LARGE SCALE GENOMIC DNA]</scope>
    <source>
        <strain evidence="3 4">NPDC006488</strain>
    </source>
</reference>
<feature type="region of interest" description="Disordered" evidence="1">
    <location>
        <begin position="251"/>
        <end position="286"/>
    </location>
</feature>
<evidence type="ECO:0000313" key="4">
    <source>
        <dbReference type="Proteomes" id="UP001601303"/>
    </source>
</evidence>
<feature type="compositionally biased region" description="Basic and acidic residues" evidence="1">
    <location>
        <begin position="251"/>
        <end position="266"/>
    </location>
</feature>
<accession>A0ABW6M666</accession>
<dbReference type="InterPro" id="IPR008490">
    <property type="entry name" value="Transposase_InsH_N"/>
</dbReference>
<dbReference type="EMBL" id="JBIAHM010000008">
    <property type="protein sequence ID" value="MFE9601635.1"/>
    <property type="molecule type" value="Genomic_DNA"/>
</dbReference>
<dbReference type="PANTHER" id="PTHR35604">
    <property type="entry name" value="TRANSPOSASE INSH FOR INSERTION SEQUENCE ELEMENT IS5A-RELATED"/>
    <property type="match status" value="1"/>
</dbReference>
<proteinExistence type="predicted"/>
<sequence length="389" mass="43745">MRIARASNPRGTSAMWMRDRLDELFTDDDFADWYPADGRRGLSPARLAMVSVLQYAENLTDRQAAEAVRCRLDWKYCLGLALDDPGFDHSVLCEFRDRMVQDDRADRLLALMVDRLAAAGLVKRHGRMRTDSTHVLGGVRKSNRVELVTETLRTALEELAKANEGWLAPLVTVGWAERYGRPVRYDRLPRSKEKLAAHVLQVGEDGMSLLRAVHQEGAPPRMRMLPQVQVLRQVWVQQFWYDAAGQLGWRGPKDSHDRLSRRDAPRRSGGPGEGSPGIGTARVPWSRKEIVTPQDAEARFAHRPGKTAWIGYKDHQTETCDGTGPNVIVHVATQPAPEQDVSVLESIHHALGRRELLPAEHLVDSGYVTPAAILRVSCRDRYRRGADFA</sequence>
<dbReference type="Pfam" id="PF05598">
    <property type="entry name" value="DUF772"/>
    <property type="match status" value="1"/>
</dbReference>
<protein>
    <submittedName>
        <fullName evidence="3">Transposase</fullName>
    </submittedName>
</protein>
<dbReference type="RefSeq" id="WP_388109190.1">
    <property type="nucleotide sequence ID" value="NZ_JBIAHM010000008.1"/>
</dbReference>
<organism evidence="3 4">
    <name type="scientific">Streptomyces hokutonensis</name>
    <dbReference type="NCBI Taxonomy" id="1306990"/>
    <lineage>
        <taxon>Bacteria</taxon>
        <taxon>Bacillati</taxon>
        <taxon>Actinomycetota</taxon>
        <taxon>Actinomycetes</taxon>
        <taxon>Kitasatosporales</taxon>
        <taxon>Streptomycetaceae</taxon>
        <taxon>Streptomyces</taxon>
    </lineage>
</organism>
<keyword evidence="4" id="KW-1185">Reference proteome</keyword>
<evidence type="ECO:0000259" key="2">
    <source>
        <dbReference type="Pfam" id="PF05598"/>
    </source>
</evidence>
<comment type="caution">
    <text evidence="3">The sequence shown here is derived from an EMBL/GenBank/DDBJ whole genome shotgun (WGS) entry which is preliminary data.</text>
</comment>
<name>A0ABW6M666_9ACTN</name>
<dbReference type="Proteomes" id="UP001601303">
    <property type="component" value="Unassembled WGS sequence"/>
</dbReference>
<evidence type="ECO:0000313" key="3">
    <source>
        <dbReference type="EMBL" id="MFE9601635.1"/>
    </source>
</evidence>
<gene>
    <name evidence="3" type="ORF">ACFYNQ_24095</name>
</gene>
<dbReference type="PANTHER" id="PTHR35604:SF2">
    <property type="entry name" value="TRANSPOSASE INSH FOR INSERTION SEQUENCE ELEMENT IS5A-RELATED"/>
    <property type="match status" value="1"/>
</dbReference>
<feature type="domain" description="Transposase InsH N-terminal" evidence="2">
    <location>
        <begin position="18"/>
        <end position="98"/>
    </location>
</feature>
<evidence type="ECO:0000256" key="1">
    <source>
        <dbReference type="SAM" id="MobiDB-lite"/>
    </source>
</evidence>